<dbReference type="EMBL" id="BKZW01000003">
    <property type="protein sequence ID" value="GER90856.1"/>
    <property type="molecule type" value="Genomic_DNA"/>
</dbReference>
<reference evidence="1 2" key="1">
    <citation type="submission" date="2019-10" db="EMBL/GenBank/DDBJ databases">
        <title>Dictyobacter vulcani sp. nov., within the class Ktedonobacteria, isolated from soil of volcanic Mt. Zao.</title>
        <authorList>
            <person name="Zheng Y."/>
            <person name="Wang C.M."/>
            <person name="Sakai Y."/>
            <person name="Abe K."/>
            <person name="Yokota A."/>
            <person name="Yabe S."/>
        </authorList>
    </citation>
    <scope>NUCLEOTIDE SEQUENCE [LARGE SCALE GENOMIC DNA]</scope>
    <source>
        <strain evidence="1 2">W12</strain>
    </source>
</reference>
<dbReference type="Proteomes" id="UP000326912">
    <property type="component" value="Unassembled WGS sequence"/>
</dbReference>
<evidence type="ECO:0000313" key="1">
    <source>
        <dbReference type="EMBL" id="GER90856.1"/>
    </source>
</evidence>
<gene>
    <name evidence="1" type="ORF">KDW_50180</name>
</gene>
<organism evidence="1 2">
    <name type="scientific">Dictyobacter vulcani</name>
    <dbReference type="NCBI Taxonomy" id="2607529"/>
    <lineage>
        <taxon>Bacteria</taxon>
        <taxon>Bacillati</taxon>
        <taxon>Chloroflexota</taxon>
        <taxon>Ktedonobacteria</taxon>
        <taxon>Ktedonobacterales</taxon>
        <taxon>Dictyobacteraceae</taxon>
        <taxon>Dictyobacter</taxon>
    </lineage>
</organism>
<sequence length="401" mass="44233">MMLVIVLDATITLDWSINDLIRFASGTQPNILQPPTQNAFFFQMSPPWGTAVLDGQPLITLPQKMDQAPLNLPVGTHTLQWHAEPFATQACTFSVPVTTEAKHSCQLTNIVDSSEANATYMVELPVRPTLNSLPSQQRQMLIQATQRYLDTLQAHDTVKPGEPFRYNASSPVQTSLLPLSGTLRFLLDTDTTTTAACQGPLIGTQCRDGLNNDCRLFCTQISSQPGTLSGKPVWEIFVVTRPTWDYRQPDGSQVPLKAQTSRLGDQQYTLLQVSWDQHGWHVMSHRAGDSSFDDPNCTLMISHILDFSSLSSQKPEPDSDVHVTIQHWTFTSAQNRALGCLSTITASRDTGSLAPALFLWRFGVFLAANPVASSLEPHIPVVDVAIEQKIQAIKDHPAFIS</sequence>
<protein>
    <submittedName>
        <fullName evidence="1">Uncharacterized protein</fullName>
    </submittedName>
</protein>
<name>A0A5J4L052_9CHLR</name>
<keyword evidence="2" id="KW-1185">Reference proteome</keyword>
<evidence type="ECO:0000313" key="2">
    <source>
        <dbReference type="Proteomes" id="UP000326912"/>
    </source>
</evidence>
<dbReference type="AlphaFoldDB" id="A0A5J4L052"/>
<accession>A0A5J4L052</accession>
<proteinExistence type="predicted"/>
<comment type="caution">
    <text evidence="1">The sequence shown here is derived from an EMBL/GenBank/DDBJ whole genome shotgun (WGS) entry which is preliminary data.</text>
</comment>